<protein>
    <submittedName>
        <fullName evidence="1">Putative major capsid protein</fullName>
    </submittedName>
</protein>
<sequence>MAETRSLGDNFDADSAYAQSFGMLKNKTRYQDVSNMPIGGTTGTIGLDLRPQLNKIFNVGLKAHTSISGGIGTAGYAMIPVFVDPQIIDQTRKWTPAVEIIPRVTNRGMYADYNNITAKGGAFSAAENGALTETNTTYDRNSTAIKFLYAVGAVTGPSIAGQPSYMLQGFVPQGGAEGPFIDQNAGNAKQQEVLVKTREIRELEEGMIFNGNATTTGVTGNTGANGTEFSGIVTLMSSTNTVDKNTSALELKDLYLAIRYAYDDGGRPNVAFCSSGVYSDIELLLHQRFGYMQSEKSVFWGFQTITLRTMVGEIPIVPSMFLSNSSGSKAIYFMDLSVVEMRVLQDLTYFDLARTNDADRFALKIYECLIIRNTSFCSSVTEISG</sequence>
<dbReference type="InterPro" id="IPR035198">
    <property type="entry name" value="SU10_MCP"/>
</dbReference>
<evidence type="ECO:0000313" key="1">
    <source>
        <dbReference type="EMBL" id="QJA91864.1"/>
    </source>
</evidence>
<dbReference type="EMBL" id="MT143020">
    <property type="protein sequence ID" value="QJA91864.1"/>
    <property type="molecule type" value="Genomic_DNA"/>
</dbReference>
<name>A0A6M3LEV3_9ZZZZ</name>
<dbReference type="AlphaFoldDB" id="A0A6M3LEV3"/>
<dbReference type="SUPFAM" id="SSF56563">
    <property type="entry name" value="Major capsid protein gp5"/>
    <property type="match status" value="1"/>
</dbReference>
<reference evidence="1" key="1">
    <citation type="submission" date="2020-03" db="EMBL/GenBank/DDBJ databases">
        <title>The deep terrestrial virosphere.</title>
        <authorList>
            <person name="Holmfeldt K."/>
            <person name="Nilsson E."/>
            <person name="Simone D."/>
            <person name="Lopez-Fernandez M."/>
            <person name="Wu X."/>
            <person name="de Brujin I."/>
            <person name="Lundin D."/>
            <person name="Andersson A."/>
            <person name="Bertilsson S."/>
            <person name="Dopson M."/>
        </authorList>
    </citation>
    <scope>NUCLEOTIDE SEQUENCE</scope>
    <source>
        <strain evidence="1">MM415B03239</strain>
    </source>
</reference>
<dbReference type="Pfam" id="PF17236">
    <property type="entry name" value="SU10_MCP"/>
    <property type="match status" value="1"/>
</dbReference>
<proteinExistence type="predicted"/>
<organism evidence="1">
    <name type="scientific">viral metagenome</name>
    <dbReference type="NCBI Taxonomy" id="1070528"/>
    <lineage>
        <taxon>unclassified sequences</taxon>
        <taxon>metagenomes</taxon>
        <taxon>organismal metagenomes</taxon>
    </lineage>
</organism>
<gene>
    <name evidence="1" type="ORF">MM415B03239_0003</name>
</gene>
<accession>A0A6M3LEV3</accession>